<evidence type="ECO:0000259" key="5">
    <source>
        <dbReference type="Pfam" id="PF03241"/>
    </source>
</evidence>
<dbReference type="InterPro" id="IPR004925">
    <property type="entry name" value="HpaB/PvcC/4-BUDH"/>
</dbReference>
<dbReference type="InterPro" id="IPR009100">
    <property type="entry name" value="AcylCoA_DH/oxidase_NM_dom_sf"/>
</dbReference>
<dbReference type="EC" id="5.3.3.3" evidence="7"/>
<dbReference type="EMBL" id="CP002048">
    <property type="protein sequence ID" value="ADI01445.1"/>
    <property type="molecule type" value="Genomic_DNA"/>
</dbReference>
<reference evidence="8" key="1">
    <citation type="journal article" date="2010" name="Stand. Genomic Sci.">
        <title>Complete genome sequence of Syntrophothermus lipocalidus type strain (TGB-C1T).</title>
        <authorList>
            <consortium name="US DOE Joint Genome Institute (JGI-PGF)"/>
            <person name="Djao O."/>
            <person name="Zhang X."/>
            <person name="Lucas S."/>
            <person name="Lapidus A."/>
            <person name="Glavina Del Rio T."/>
            <person name="Nolan M."/>
            <person name="Tice H."/>
            <person name="Cheng J."/>
            <person name="Han C."/>
            <person name="Tapia R."/>
            <person name="Goodwin L."/>
            <person name="Pitluck S."/>
            <person name="Liolios K."/>
            <person name="Ivanova N."/>
            <person name="Mavromatis K."/>
            <person name="Mikhailova N."/>
            <person name="Ovchinnikova G."/>
            <person name="Pati A."/>
            <person name="Brambilla E."/>
            <person name="Chen A."/>
            <person name="Palaniappan K."/>
            <person name="Land M."/>
            <person name="Hauser L."/>
            <person name="Chang Y."/>
            <person name="Jeffries C."/>
            <person name="Rohde M."/>
            <person name="Sikorski J."/>
            <person name="Spring S."/>
            <person name="Goker M."/>
            <person name="Detter J."/>
            <person name="Woyke T."/>
            <person name="Bristow J."/>
            <person name="Eisen J."/>
            <person name="Markowitz V."/>
            <person name="Hugenholtz P."/>
            <person name="Kyrpides N."/>
            <person name="Klenk H."/>
        </authorList>
    </citation>
    <scope>NUCLEOTIDE SEQUENCE [LARGE SCALE GENOMIC DNA]</scope>
    <source>
        <strain evidence="8">DSM 12680 / TGB-C1</strain>
    </source>
</reference>
<reference evidence="7 8" key="2">
    <citation type="journal article" date="2010" name="Stand. Genomic Sci.">
        <title>Complete genome sequence of Syntrophothermus lipocalidus type strain (TGB-C1).</title>
        <authorList>
            <person name="Djao O.D."/>
            <person name="Zhang X."/>
            <person name="Lucas S."/>
            <person name="Lapidus A."/>
            <person name="Del Rio T.G."/>
            <person name="Nolan M."/>
            <person name="Tice H."/>
            <person name="Cheng J.F."/>
            <person name="Han C."/>
            <person name="Tapia R."/>
            <person name="Goodwin L."/>
            <person name="Pitluck S."/>
            <person name="Liolios K."/>
            <person name="Ivanova N."/>
            <person name="Mavromatis K."/>
            <person name="Mikhailova N."/>
            <person name="Ovchinnikova G."/>
            <person name="Pati A."/>
            <person name="Brambilla E."/>
            <person name="Chen A."/>
            <person name="Palaniappan K."/>
            <person name="Land M."/>
            <person name="Hauser L."/>
            <person name="Chang Y.J."/>
            <person name="Jeffries C.D."/>
            <person name="Rohde M."/>
            <person name="Sikorski J."/>
            <person name="Spring S."/>
            <person name="Goker M."/>
            <person name="Detter J.C."/>
            <person name="Woyke T."/>
            <person name="Bristow J."/>
            <person name="Eisen J.A."/>
            <person name="Markowitz V."/>
            <person name="Hugenholtz P."/>
            <person name="Kyrpides N.C."/>
            <person name="Klenk H.P."/>
        </authorList>
    </citation>
    <scope>NUCLEOTIDE SEQUENCE [LARGE SCALE GENOMIC DNA]</scope>
    <source>
        <strain evidence="8">DSM 12680 / TGB-C1</strain>
    </source>
</reference>
<dbReference type="GO" id="GO:0050393">
    <property type="term" value="F:vinylacetyl-CoA delta-isomerase activity"/>
    <property type="evidence" value="ECO:0007669"/>
    <property type="project" value="UniProtKB-EC"/>
</dbReference>
<dbReference type="InterPro" id="IPR024719">
    <property type="entry name" value="HpaB/PvcC/4-BUDH_C"/>
</dbReference>
<dbReference type="Proteomes" id="UP000000378">
    <property type="component" value="Chromosome"/>
</dbReference>
<dbReference type="RefSeq" id="WP_013174847.1">
    <property type="nucleotide sequence ID" value="NC_014220.1"/>
</dbReference>
<evidence type="ECO:0000313" key="8">
    <source>
        <dbReference type="Proteomes" id="UP000000378"/>
    </source>
</evidence>
<dbReference type="eggNOG" id="COG2368">
    <property type="taxonomic scope" value="Bacteria"/>
</dbReference>
<dbReference type="KEGG" id="slp:Slip_0662"/>
<dbReference type="Pfam" id="PF03241">
    <property type="entry name" value="HpaB"/>
    <property type="match status" value="1"/>
</dbReference>
<dbReference type="Gene3D" id="1.20.140.10">
    <property type="entry name" value="Butyryl-CoA Dehydrogenase, subunit A, domain 3"/>
    <property type="match status" value="1"/>
</dbReference>
<evidence type="ECO:0000256" key="3">
    <source>
        <dbReference type="ARBA" id="ARBA00023002"/>
    </source>
</evidence>
<organism evidence="7 8">
    <name type="scientific">Syntrophothermus lipocalidus (strain DSM 12680 / TGB-C1)</name>
    <dbReference type="NCBI Taxonomy" id="643648"/>
    <lineage>
        <taxon>Bacteria</taxon>
        <taxon>Bacillati</taxon>
        <taxon>Bacillota</taxon>
        <taxon>Clostridia</taxon>
        <taxon>Eubacteriales</taxon>
        <taxon>Syntrophomonadaceae</taxon>
        <taxon>Syntrophothermus</taxon>
    </lineage>
</organism>
<evidence type="ECO:0000259" key="6">
    <source>
        <dbReference type="Pfam" id="PF11794"/>
    </source>
</evidence>
<keyword evidence="1" id="KW-0285">Flavoprotein</keyword>
<dbReference type="STRING" id="643648.Slip_0662"/>
<dbReference type="SUPFAM" id="SSF47203">
    <property type="entry name" value="Acyl-CoA dehydrogenase C-terminal domain-like"/>
    <property type="match status" value="1"/>
</dbReference>
<feature type="binding site" evidence="4">
    <location>
        <position position="190"/>
    </location>
    <ligand>
        <name>FAD</name>
        <dbReference type="ChEBI" id="CHEBI:57692"/>
    </ligand>
</feature>
<dbReference type="PIRSF" id="PIRSF000331">
    <property type="entry name" value="HpaA_HpaB"/>
    <property type="match status" value="1"/>
</dbReference>
<keyword evidence="2 4" id="KW-0274">FAD</keyword>
<dbReference type="PANTHER" id="PTHR36117:SF3">
    <property type="entry name" value="4-HYDROXYPHENYLACETATE 3-MONOOXYGENASE-RELATED"/>
    <property type="match status" value="1"/>
</dbReference>
<gene>
    <name evidence="7" type="ordered locus">Slip_0662</name>
</gene>
<dbReference type="InterPro" id="IPR036250">
    <property type="entry name" value="AcylCo_DH-like_C"/>
</dbReference>
<dbReference type="SMR" id="D7CL60"/>
<accession>D7CL60</accession>
<evidence type="ECO:0000256" key="1">
    <source>
        <dbReference type="ARBA" id="ARBA00022630"/>
    </source>
</evidence>
<dbReference type="PANTHER" id="PTHR36117">
    <property type="entry name" value="4-HYDROXYPHENYLACETATE 3-MONOOXYGENASE-RELATED"/>
    <property type="match status" value="1"/>
</dbReference>
<keyword evidence="3" id="KW-0560">Oxidoreductase</keyword>
<dbReference type="Pfam" id="PF11794">
    <property type="entry name" value="HpaB_N"/>
    <property type="match status" value="1"/>
</dbReference>
<keyword evidence="7" id="KW-0413">Isomerase</keyword>
<feature type="domain" description="HpaB/PvcC/4-BUDH C-terminal" evidence="5">
    <location>
        <begin position="281"/>
        <end position="478"/>
    </location>
</feature>
<dbReference type="GO" id="GO:0016627">
    <property type="term" value="F:oxidoreductase activity, acting on the CH-CH group of donors"/>
    <property type="evidence" value="ECO:0007669"/>
    <property type="project" value="InterPro"/>
</dbReference>
<protein>
    <submittedName>
        <fullName evidence="7">Vinylacetyl-CoA Delta-isomerase</fullName>
        <ecNumber evidence="7">5.3.3.3</ecNumber>
    </submittedName>
</protein>
<evidence type="ECO:0000256" key="4">
    <source>
        <dbReference type="PIRSR" id="PIRSR000331-2"/>
    </source>
</evidence>
<feature type="domain" description="HpaB/PvcC/4-BUDH N-terminal" evidence="6">
    <location>
        <begin position="3"/>
        <end position="273"/>
    </location>
</feature>
<name>D7CL60_SYNLT</name>
<evidence type="ECO:0000313" key="7">
    <source>
        <dbReference type="EMBL" id="ADI01445.1"/>
    </source>
</evidence>
<dbReference type="Gene3D" id="1.10.3140.10">
    <property type="entry name" value="4-hydroxybutyryl-coa dehydratase, domain 1"/>
    <property type="match status" value="1"/>
</dbReference>
<dbReference type="InterPro" id="IPR024674">
    <property type="entry name" value="HpaB/PvcC/4-BUDH_N"/>
</dbReference>
<dbReference type="OrthoDB" id="9785230at2"/>
<sequence>MMTAAEYIQSLRDLGPRNIYVLGEKIQNPVDHPLIRPSINCCAMTYKLAELPEYQELMTAKSALTGRTINRFCHLHQDTEDLIKKVKMLRLVGNMTGSCFQRCVGMDALNAVWSTTYEMDAKLGTNYHERFRNYVLEWEEKDWTVDGCMTDPKGNRSVGPSEQADPDLFVRVVEKRQDGIVVRGAKMHQTGILNSHEILVMPTQTMRPEDADYAVAFAVPADDPSLIYIYGRQSCDTRKLESTKVDVGNVNYGGQEAVVIFNNTFVPWNRVFMCGEIEFTGMLVERFAGYHRQSYGGCKVGNGDVLIGATAAIADYNGVAKASHVKDKIVEMVHLNETLYACGIACSAEGRKTASGNYLIDMMLANVCKQNVTRFPYEIARLAQDIAGGLVVTMPSDADFNSPEVGEWCRKLMVGDPKYPTEHRQRMLRLIETMTLGAVAVGYLTESLHGAGSPQAQRIMISRLANLEQKKALARRLCGIDPDGLF</sequence>
<keyword evidence="8" id="KW-1185">Reference proteome</keyword>
<evidence type="ECO:0000256" key="2">
    <source>
        <dbReference type="ARBA" id="ARBA00022827"/>
    </source>
</evidence>
<dbReference type="SUPFAM" id="SSF56645">
    <property type="entry name" value="Acyl-CoA dehydrogenase NM domain-like"/>
    <property type="match status" value="1"/>
</dbReference>
<dbReference type="HOGENOM" id="CLU_023920_1_0_9"/>
<dbReference type="Gene3D" id="2.40.110.10">
    <property type="entry name" value="Butyryl-CoA Dehydrogenase, subunit A, domain 2"/>
    <property type="match status" value="1"/>
</dbReference>
<dbReference type="AlphaFoldDB" id="D7CL60"/>
<dbReference type="InterPro" id="IPR046373">
    <property type="entry name" value="Acyl-CoA_Oxase/DH_mid-dom_sf"/>
</dbReference>
<proteinExistence type="predicted"/>